<dbReference type="GO" id="GO:0106300">
    <property type="term" value="P:protein-DNA covalent cross-linking repair"/>
    <property type="evidence" value="ECO:0007669"/>
    <property type="project" value="InterPro"/>
</dbReference>
<evidence type="ECO:0000313" key="10">
    <source>
        <dbReference type="Proteomes" id="UP000263232"/>
    </source>
</evidence>
<reference evidence="9 10" key="1">
    <citation type="submission" date="2017-09" db="EMBL/GenBank/DDBJ databases">
        <title>Complete genome sequence of Oxytococcus suis strain ZY16052.</title>
        <authorList>
            <person name="Li F."/>
        </authorList>
    </citation>
    <scope>NUCLEOTIDE SEQUENCE [LARGE SCALE GENOMIC DNA]</scope>
    <source>
        <strain evidence="9 10">ZY16052</strain>
    </source>
</reference>
<dbReference type="OrthoDB" id="9782620at2"/>
<name>A0A347WLR9_9LACT</name>
<organism evidence="9 10">
    <name type="scientific">Suicoccus acidiformans</name>
    <dbReference type="NCBI Taxonomy" id="2036206"/>
    <lineage>
        <taxon>Bacteria</taxon>
        <taxon>Bacillati</taxon>
        <taxon>Bacillota</taxon>
        <taxon>Bacilli</taxon>
        <taxon>Lactobacillales</taxon>
        <taxon>Aerococcaceae</taxon>
        <taxon>Suicoccus</taxon>
    </lineage>
</organism>
<dbReference type="AlphaFoldDB" id="A0A347WLR9"/>
<dbReference type="GO" id="GO:0006508">
    <property type="term" value="P:proteolysis"/>
    <property type="evidence" value="ECO:0007669"/>
    <property type="project" value="UniProtKB-KW"/>
</dbReference>
<dbReference type="RefSeq" id="WP_118990924.1">
    <property type="nucleotide sequence ID" value="NZ_CP023434.1"/>
</dbReference>
<dbReference type="InterPro" id="IPR036590">
    <property type="entry name" value="SRAP-like"/>
</dbReference>
<evidence type="ECO:0000256" key="1">
    <source>
        <dbReference type="ARBA" id="ARBA00008136"/>
    </source>
</evidence>
<dbReference type="Gene3D" id="3.90.1680.10">
    <property type="entry name" value="SOS response associated peptidase-like"/>
    <property type="match status" value="1"/>
</dbReference>
<keyword evidence="5" id="KW-0190">Covalent protein-DNA linkage</keyword>
<keyword evidence="7" id="KW-0456">Lyase</keyword>
<evidence type="ECO:0000256" key="5">
    <source>
        <dbReference type="ARBA" id="ARBA00023124"/>
    </source>
</evidence>
<evidence type="ECO:0000256" key="4">
    <source>
        <dbReference type="ARBA" id="ARBA00022801"/>
    </source>
</evidence>
<gene>
    <name evidence="9" type="ORF">CL176_08445</name>
</gene>
<dbReference type="GO" id="GO:0008233">
    <property type="term" value="F:peptidase activity"/>
    <property type="evidence" value="ECO:0007669"/>
    <property type="project" value="UniProtKB-KW"/>
</dbReference>
<dbReference type="PANTHER" id="PTHR13604">
    <property type="entry name" value="DC12-RELATED"/>
    <property type="match status" value="1"/>
</dbReference>
<keyword evidence="10" id="KW-1185">Reference proteome</keyword>
<dbReference type="GO" id="GO:0016829">
    <property type="term" value="F:lyase activity"/>
    <property type="evidence" value="ECO:0007669"/>
    <property type="project" value="UniProtKB-KW"/>
</dbReference>
<dbReference type="GO" id="GO:0003697">
    <property type="term" value="F:single-stranded DNA binding"/>
    <property type="evidence" value="ECO:0007669"/>
    <property type="project" value="InterPro"/>
</dbReference>
<evidence type="ECO:0000313" key="9">
    <source>
        <dbReference type="EMBL" id="AXY26026.1"/>
    </source>
</evidence>
<accession>A0A347WLR9</accession>
<keyword evidence="3" id="KW-0227">DNA damage</keyword>
<proteinExistence type="inferred from homology"/>
<comment type="similarity">
    <text evidence="1 8">Belongs to the SOS response-associated peptidase family.</text>
</comment>
<evidence type="ECO:0000256" key="7">
    <source>
        <dbReference type="ARBA" id="ARBA00023239"/>
    </source>
</evidence>
<evidence type="ECO:0000256" key="3">
    <source>
        <dbReference type="ARBA" id="ARBA00022763"/>
    </source>
</evidence>
<evidence type="ECO:0000256" key="2">
    <source>
        <dbReference type="ARBA" id="ARBA00022670"/>
    </source>
</evidence>
<dbReference type="InterPro" id="IPR003738">
    <property type="entry name" value="SRAP"/>
</dbReference>
<keyword evidence="2 8" id="KW-0645">Protease</keyword>
<dbReference type="EC" id="3.4.-.-" evidence="8"/>
<sequence>MCGQYSLNISSQQLSERFDAQIHEELTWREETVYPGETLPVVLPNHVLYPVQWGLKPYYSKQLIFNARLETVTEKPTFQKPFAQKRCLVPATSYYEFQSVADQTGKQRWRLSLPDDEVFAMAGICERYSDGQGGTYLTYAIITREASKEVAPIHHRMPLILPQAKWQSYLTFDGNSRKLQQALLQLTPPTLIMQQV</sequence>
<dbReference type="Pfam" id="PF02586">
    <property type="entry name" value="SRAP"/>
    <property type="match status" value="1"/>
</dbReference>
<dbReference type="SUPFAM" id="SSF143081">
    <property type="entry name" value="BB1717-like"/>
    <property type="match status" value="1"/>
</dbReference>
<keyword evidence="4 8" id="KW-0378">Hydrolase</keyword>
<dbReference type="Proteomes" id="UP000263232">
    <property type="component" value="Chromosome"/>
</dbReference>
<keyword evidence="6" id="KW-0238">DNA-binding</keyword>
<dbReference type="PANTHER" id="PTHR13604:SF0">
    <property type="entry name" value="ABASIC SITE PROCESSING PROTEIN HMCES"/>
    <property type="match status" value="1"/>
</dbReference>
<protein>
    <recommendedName>
        <fullName evidence="8">Abasic site processing protein</fullName>
        <ecNumber evidence="8">3.4.-.-</ecNumber>
    </recommendedName>
</protein>
<dbReference type="KEGG" id="abae:CL176_08445"/>
<evidence type="ECO:0000256" key="8">
    <source>
        <dbReference type="RuleBase" id="RU364100"/>
    </source>
</evidence>
<dbReference type="EMBL" id="CP023434">
    <property type="protein sequence ID" value="AXY26026.1"/>
    <property type="molecule type" value="Genomic_DNA"/>
</dbReference>
<evidence type="ECO:0000256" key="6">
    <source>
        <dbReference type="ARBA" id="ARBA00023125"/>
    </source>
</evidence>